<proteinExistence type="predicted"/>
<keyword evidence="1" id="KW-0812">Transmembrane</keyword>
<name>A0A4T0WVJ9_9ASCO</name>
<comment type="caution">
    <text evidence="3">The sequence shown here is derived from an EMBL/GenBank/DDBJ whole genome shotgun (WGS) entry which is preliminary data.</text>
</comment>
<accession>A0A4T0WVJ9</accession>
<gene>
    <name evidence="3" type="ORF">CANINC_004544</name>
</gene>
<dbReference type="GO" id="GO:0016791">
    <property type="term" value="F:phosphatase activity"/>
    <property type="evidence" value="ECO:0007669"/>
    <property type="project" value="TreeGrafter"/>
</dbReference>
<dbReference type="GO" id="GO:0000298">
    <property type="term" value="F:endopolyphosphatase activity"/>
    <property type="evidence" value="ECO:0007669"/>
    <property type="project" value="TreeGrafter"/>
</dbReference>
<keyword evidence="1" id="KW-0472">Membrane</keyword>
<dbReference type="InterPro" id="IPR029052">
    <property type="entry name" value="Metallo-depent_PP-like"/>
</dbReference>
<organism evidence="3 4">
    <name type="scientific">Pichia inconspicua</name>
    <dbReference type="NCBI Taxonomy" id="52247"/>
    <lineage>
        <taxon>Eukaryota</taxon>
        <taxon>Fungi</taxon>
        <taxon>Dikarya</taxon>
        <taxon>Ascomycota</taxon>
        <taxon>Saccharomycotina</taxon>
        <taxon>Pichiomycetes</taxon>
        <taxon>Pichiales</taxon>
        <taxon>Pichiaceae</taxon>
        <taxon>Pichia</taxon>
    </lineage>
</organism>
<dbReference type="GO" id="GO:0006798">
    <property type="term" value="P:polyphosphate catabolic process"/>
    <property type="evidence" value="ECO:0007669"/>
    <property type="project" value="TreeGrafter"/>
</dbReference>
<feature type="domain" description="Calcineurin-like phosphoesterase" evidence="2">
    <location>
        <begin position="136"/>
        <end position="289"/>
    </location>
</feature>
<dbReference type="Gene3D" id="3.60.21.10">
    <property type="match status" value="1"/>
</dbReference>
<dbReference type="Proteomes" id="UP000307173">
    <property type="component" value="Unassembled WGS sequence"/>
</dbReference>
<dbReference type="InterPro" id="IPR050126">
    <property type="entry name" value="Ap4A_hydrolase"/>
</dbReference>
<dbReference type="AlphaFoldDB" id="A0A4T0WVJ9"/>
<keyword evidence="4" id="KW-1185">Reference proteome</keyword>
<keyword evidence="1" id="KW-1133">Transmembrane helix</keyword>
<evidence type="ECO:0000256" key="1">
    <source>
        <dbReference type="SAM" id="Phobius"/>
    </source>
</evidence>
<dbReference type="STRING" id="52247.A0A4T0WVJ9"/>
<dbReference type="SUPFAM" id="SSF56300">
    <property type="entry name" value="Metallo-dependent phosphatases"/>
    <property type="match status" value="1"/>
</dbReference>
<sequence>MSTEYTPLTSADKDLQYDDYENDSIVPSCITNNKKMKLVTILIIGALLAGFLYFMVVFLPSLTPEGVPIPDIAMVKEVDVYLHPFVDDKVSSSKNKELPNFKDALYVPEDNDTLKKHLAKLRSKDPNFDLKSKRKRIIVIGDVHGSLSQLKRMLRHLDYDYGIEDHLILLGDFMNKGKNSMGTLKFIMENNIDCILGNHEIAMLRRYCQLHSVKPPQFLNLGNKMDVKEAYKLDDLMKLAKKLTPEHIGFFSKLSAIKKIGPVPHYTNKKQTKESSYPAYGVAVHAGLMWNKDLNEQDVDEVTTMRNLLYPDWTVPTPDRTVKKSVAWSKIWNQKQSEKYANEIDSADEDTLTIGEKVYYGHDAGRGVTLKEFSNGLDSGCVYGKKLTAMIIWAELEIVNDKEEIVYKEKEVQVRY</sequence>
<evidence type="ECO:0000259" key="2">
    <source>
        <dbReference type="Pfam" id="PF00149"/>
    </source>
</evidence>
<dbReference type="EMBL" id="SELW01000657">
    <property type="protein sequence ID" value="TID14873.1"/>
    <property type="molecule type" value="Genomic_DNA"/>
</dbReference>
<evidence type="ECO:0000313" key="3">
    <source>
        <dbReference type="EMBL" id="TID14873.1"/>
    </source>
</evidence>
<dbReference type="GO" id="GO:0005737">
    <property type="term" value="C:cytoplasm"/>
    <property type="evidence" value="ECO:0007669"/>
    <property type="project" value="TreeGrafter"/>
</dbReference>
<dbReference type="InterPro" id="IPR004843">
    <property type="entry name" value="Calcineurin-like_PHP"/>
</dbReference>
<dbReference type="Pfam" id="PF00149">
    <property type="entry name" value="Metallophos"/>
    <property type="match status" value="1"/>
</dbReference>
<evidence type="ECO:0000313" key="4">
    <source>
        <dbReference type="Proteomes" id="UP000307173"/>
    </source>
</evidence>
<dbReference type="PANTHER" id="PTHR42850">
    <property type="entry name" value="METALLOPHOSPHOESTERASE"/>
    <property type="match status" value="1"/>
</dbReference>
<dbReference type="PANTHER" id="PTHR42850:SF4">
    <property type="entry name" value="ZINC-DEPENDENT ENDOPOLYPHOSPHATASE"/>
    <property type="match status" value="1"/>
</dbReference>
<reference evidence="3 4" key="1">
    <citation type="journal article" date="2019" name="Front. Genet.">
        <title>Whole-Genome Sequencing of the Opportunistic Yeast Pathogen Candida inconspicua Uncovers Its Hybrid Origin.</title>
        <authorList>
            <person name="Mixao V."/>
            <person name="Hansen A.P."/>
            <person name="Saus E."/>
            <person name="Boekhout T."/>
            <person name="Lass-Florl C."/>
            <person name="Gabaldon T."/>
        </authorList>
    </citation>
    <scope>NUCLEOTIDE SEQUENCE [LARGE SCALE GENOMIC DNA]</scope>
    <source>
        <strain evidence="3 4">CBS 180</strain>
    </source>
</reference>
<protein>
    <recommendedName>
        <fullName evidence="2">Calcineurin-like phosphoesterase domain-containing protein</fullName>
    </recommendedName>
</protein>
<feature type="transmembrane region" description="Helical" evidence="1">
    <location>
        <begin position="38"/>
        <end position="59"/>
    </location>
</feature>
<dbReference type="OrthoDB" id="10267127at2759"/>